<evidence type="ECO:0000313" key="5">
    <source>
        <dbReference type="Proteomes" id="UP000794436"/>
    </source>
</evidence>
<feature type="repeat" description="ANK" evidence="3">
    <location>
        <begin position="111"/>
        <end position="143"/>
    </location>
</feature>
<dbReference type="AlphaFoldDB" id="A0A8K1FIS7"/>
<name>A0A8K1FIS7_PYTOL</name>
<evidence type="ECO:0000256" key="2">
    <source>
        <dbReference type="ARBA" id="ARBA00023043"/>
    </source>
</evidence>
<dbReference type="GO" id="GO:0005634">
    <property type="term" value="C:nucleus"/>
    <property type="evidence" value="ECO:0007669"/>
    <property type="project" value="TreeGrafter"/>
</dbReference>
<dbReference type="PROSITE" id="PS50088">
    <property type="entry name" value="ANK_REPEAT"/>
    <property type="match status" value="4"/>
</dbReference>
<comment type="caution">
    <text evidence="4">The sequence shown here is derived from an EMBL/GenBank/DDBJ whole genome shotgun (WGS) entry which is preliminary data.</text>
</comment>
<dbReference type="InterPro" id="IPR036770">
    <property type="entry name" value="Ankyrin_rpt-contain_sf"/>
</dbReference>
<dbReference type="SMART" id="SM00248">
    <property type="entry name" value="ANK"/>
    <property type="match status" value="4"/>
</dbReference>
<dbReference type="PANTHER" id="PTHR24193:SF121">
    <property type="entry name" value="ADA2A-CONTAINING COMPLEX COMPONENT 3, ISOFORM D"/>
    <property type="match status" value="1"/>
</dbReference>
<keyword evidence="5" id="KW-1185">Reference proteome</keyword>
<gene>
    <name evidence="4" type="ORF">Poli38472_000100</name>
</gene>
<dbReference type="PROSITE" id="PS50297">
    <property type="entry name" value="ANK_REP_REGION"/>
    <property type="match status" value="4"/>
</dbReference>
<evidence type="ECO:0000313" key="4">
    <source>
        <dbReference type="EMBL" id="TMW60058.1"/>
    </source>
</evidence>
<feature type="repeat" description="ANK" evidence="3">
    <location>
        <begin position="144"/>
        <end position="176"/>
    </location>
</feature>
<dbReference type="OrthoDB" id="79293at2759"/>
<dbReference type="Gene3D" id="1.25.40.20">
    <property type="entry name" value="Ankyrin repeat-containing domain"/>
    <property type="match status" value="1"/>
</dbReference>
<dbReference type="GO" id="GO:0045944">
    <property type="term" value="P:positive regulation of transcription by RNA polymerase II"/>
    <property type="evidence" value="ECO:0007669"/>
    <property type="project" value="TreeGrafter"/>
</dbReference>
<dbReference type="GO" id="GO:0000976">
    <property type="term" value="F:transcription cis-regulatory region binding"/>
    <property type="evidence" value="ECO:0007669"/>
    <property type="project" value="TreeGrafter"/>
</dbReference>
<evidence type="ECO:0000256" key="1">
    <source>
        <dbReference type="ARBA" id="ARBA00022737"/>
    </source>
</evidence>
<dbReference type="InterPro" id="IPR002110">
    <property type="entry name" value="Ankyrin_rpt"/>
</dbReference>
<dbReference type="Pfam" id="PF12796">
    <property type="entry name" value="Ank_2"/>
    <property type="match status" value="1"/>
</dbReference>
<proteinExistence type="predicted"/>
<protein>
    <submittedName>
        <fullName evidence="4">Uncharacterized protein</fullName>
    </submittedName>
</protein>
<dbReference type="Proteomes" id="UP000794436">
    <property type="component" value="Unassembled WGS sequence"/>
</dbReference>
<sequence>MDDPLCNVPNADSTGSVDGAMTDWRTCRADSAKMRALETATLYGGDPPLLMAAMDGRIDSIEWLLEEGMDVNTRGRGGATALHTAALTPAGSPALQLLLASSADPNSEDEFGFTPLHRLIQSGNVEGATLLLSSGANLTISAPGEETPLHLAAYENAREMAQLLLAFGADPFARNDRGVTSFEVGLFDMSVPPHHMT</sequence>
<accession>A0A8K1FIS7</accession>
<dbReference type="PANTHER" id="PTHR24193">
    <property type="entry name" value="ANKYRIN REPEAT PROTEIN"/>
    <property type="match status" value="1"/>
</dbReference>
<dbReference type="SUPFAM" id="SSF48403">
    <property type="entry name" value="Ankyrin repeat"/>
    <property type="match status" value="1"/>
</dbReference>
<keyword evidence="1" id="KW-0677">Repeat</keyword>
<keyword evidence="2 3" id="KW-0040">ANK repeat</keyword>
<feature type="repeat" description="ANK" evidence="3">
    <location>
        <begin position="77"/>
        <end position="110"/>
    </location>
</feature>
<reference evidence="4" key="1">
    <citation type="submission" date="2019-03" db="EMBL/GenBank/DDBJ databases">
        <title>Long read genome sequence of the mycoparasitic Pythium oligandrum ATCC 38472 isolated from sugarbeet rhizosphere.</title>
        <authorList>
            <person name="Gaulin E."/>
        </authorList>
    </citation>
    <scope>NUCLEOTIDE SEQUENCE</scope>
    <source>
        <strain evidence="4">ATCC 38472_TT</strain>
    </source>
</reference>
<evidence type="ECO:0000256" key="3">
    <source>
        <dbReference type="PROSITE-ProRule" id="PRU00023"/>
    </source>
</evidence>
<dbReference type="Pfam" id="PF13637">
    <property type="entry name" value="Ank_4"/>
    <property type="match status" value="1"/>
</dbReference>
<organism evidence="4 5">
    <name type="scientific">Pythium oligandrum</name>
    <name type="common">Mycoparasitic fungus</name>
    <dbReference type="NCBI Taxonomy" id="41045"/>
    <lineage>
        <taxon>Eukaryota</taxon>
        <taxon>Sar</taxon>
        <taxon>Stramenopiles</taxon>
        <taxon>Oomycota</taxon>
        <taxon>Peronosporomycetes</taxon>
        <taxon>Pythiales</taxon>
        <taxon>Pythiaceae</taxon>
        <taxon>Pythium</taxon>
    </lineage>
</organism>
<dbReference type="EMBL" id="SPLM01000108">
    <property type="protein sequence ID" value="TMW60058.1"/>
    <property type="molecule type" value="Genomic_DNA"/>
</dbReference>
<feature type="repeat" description="ANK" evidence="3">
    <location>
        <begin position="44"/>
        <end position="76"/>
    </location>
</feature>
<dbReference type="InterPro" id="IPR050663">
    <property type="entry name" value="Ankyrin-SOCS_Box"/>
</dbReference>